<evidence type="ECO:0000313" key="3">
    <source>
        <dbReference type="Proteomes" id="UP000676386"/>
    </source>
</evidence>
<keyword evidence="1" id="KW-0472">Membrane</keyword>
<sequence>MKRLADPMFITYAGLWILVHLCRRLHQPLPLLNGHLTDFIAAPVIAHITLTITRTFIVKNQQYSYPLSYLLFIACYLSVVFEWIAPQLSPVYTRDAWDIAAYFAGSLFYYYFHPKNYPQKNHTAHTTHHPLHTK</sequence>
<feature type="transmembrane region" description="Helical" evidence="1">
    <location>
        <begin position="40"/>
        <end position="58"/>
    </location>
</feature>
<keyword evidence="1" id="KW-0812">Transmembrane</keyword>
<keyword evidence="3" id="KW-1185">Reference proteome</keyword>
<protein>
    <recommendedName>
        <fullName evidence="4">Magnesium citrate secondary transporter</fullName>
    </recommendedName>
</protein>
<feature type="transmembrane region" description="Helical" evidence="1">
    <location>
        <begin position="65"/>
        <end position="84"/>
    </location>
</feature>
<evidence type="ECO:0000256" key="1">
    <source>
        <dbReference type="SAM" id="Phobius"/>
    </source>
</evidence>
<accession>A0ABS5IXU6</accession>
<reference evidence="2 3" key="1">
    <citation type="submission" date="2021-04" db="EMBL/GenBank/DDBJ databases">
        <title>Chitinophaga sp. nov., isolated from the rhizosphere soil.</title>
        <authorList>
            <person name="He S."/>
        </authorList>
    </citation>
    <scope>NUCLEOTIDE SEQUENCE [LARGE SCALE GENOMIC DNA]</scope>
    <source>
        <strain evidence="2 3">2R12</strain>
    </source>
</reference>
<gene>
    <name evidence="2" type="ORF">KE626_09830</name>
</gene>
<feature type="transmembrane region" description="Helical" evidence="1">
    <location>
        <begin position="96"/>
        <end position="112"/>
    </location>
</feature>
<organism evidence="2 3">
    <name type="scientific">Chitinophaga hostae</name>
    <dbReference type="NCBI Taxonomy" id="2831022"/>
    <lineage>
        <taxon>Bacteria</taxon>
        <taxon>Pseudomonadati</taxon>
        <taxon>Bacteroidota</taxon>
        <taxon>Chitinophagia</taxon>
        <taxon>Chitinophagales</taxon>
        <taxon>Chitinophagaceae</taxon>
        <taxon>Chitinophaga</taxon>
    </lineage>
</organism>
<comment type="caution">
    <text evidence="2">The sequence shown here is derived from an EMBL/GenBank/DDBJ whole genome shotgun (WGS) entry which is preliminary data.</text>
</comment>
<dbReference type="EMBL" id="JAGTXB010000004">
    <property type="protein sequence ID" value="MBS0027606.1"/>
    <property type="molecule type" value="Genomic_DNA"/>
</dbReference>
<dbReference type="RefSeq" id="WP_211972713.1">
    <property type="nucleotide sequence ID" value="NZ_CBFHAM010000001.1"/>
</dbReference>
<proteinExistence type="predicted"/>
<keyword evidence="1" id="KW-1133">Transmembrane helix</keyword>
<evidence type="ECO:0008006" key="4">
    <source>
        <dbReference type="Google" id="ProtNLM"/>
    </source>
</evidence>
<name>A0ABS5IXU6_9BACT</name>
<dbReference type="Proteomes" id="UP000676386">
    <property type="component" value="Unassembled WGS sequence"/>
</dbReference>
<evidence type="ECO:0000313" key="2">
    <source>
        <dbReference type="EMBL" id="MBS0027606.1"/>
    </source>
</evidence>